<evidence type="ECO:0000313" key="3">
    <source>
        <dbReference type="EMBL" id="PHT70180.1"/>
    </source>
</evidence>
<dbReference type="Proteomes" id="UP000222542">
    <property type="component" value="Unassembled WGS sequence"/>
</dbReference>
<dbReference type="EMBL" id="AYRZ02000007">
    <property type="protein sequence ID" value="PHT75192.1"/>
    <property type="molecule type" value="Genomic_DNA"/>
</dbReference>
<reference evidence="3 5" key="4">
    <citation type="journal article" date="2017" name="Genome Biol.">
        <title>New reference genome sequences of hot pepper reveal the massive evolution of plant disease-resistance genes by retroduplication.</title>
        <authorList>
            <person name="Kim S."/>
            <person name="Park J."/>
            <person name="Yeom S.I."/>
            <person name="Kim Y.M."/>
            <person name="Seo E."/>
            <person name="Kim K.T."/>
            <person name="Kim M.S."/>
            <person name="Lee J.M."/>
            <person name="Cheong K."/>
            <person name="Shin H.S."/>
            <person name="Kim S.B."/>
            <person name="Han K."/>
            <person name="Lee J."/>
            <person name="Park M."/>
            <person name="Lee H.A."/>
            <person name="Lee H.Y."/>
            <person name="Lee Y."/>
            <person name="Oh S."/>
            <person name="Lee J.H."/>
            <person name="Choi E."/>
            <person name="Choi E."/>
            <person name="Lee S.E."/>
            <person name="Jeon J."/>
            <person name="Kim H."/>
            <person name="Choi G."/>
            <person name="Song H."/>
            <person name="Lee J."/>
            <person name="Lee S.C."/>
            <person name="Kwon J.K."/>
            <person name="Lee H.Y."/>
            <person name="Koo N."/>
            <person name="Hong Y."/>
            <person name="Kim R.W."/>
            <person name="Kang W.H."/>
            <person name="Huh J.H."/>
            <person name="Kang B.C."/>
            <person name="Yang T.J."/>
            <person name="Lee Y.H."/>
            <person name="Bennetzen J.L."/>
            <person name="Choi D."/>
        </authorList>
    </citation>
    <scope>NUCLEOTIDE SEQUENCE [LARGE SCALE GENOMIC DNA]</scope>
    <source>
        <strain evidence="5">cv. CM334</strain>
    </source>
</reference>
<sequence>MEMTISAVGRKDGFFPSFLSPGKICSNFGETSFFFILLPSRSGISLWTKFPNSHRLLRVECLGTQFHPILIPLYSRRGARPGMRILAIKKQGKIFVKENTHIIYSYILNI</sequence>
<accession>A0A075VUN1</accession>
<dbReference type="EMBL" id="AYRZ02000010">
    <property type="protein sequence ID" value="PHT70180.1"/>
    <property type="molecule type" value="Genomic_DNA"/>
</dbReference>
<proteinExistence type="predicted"/>
<keyword evidence="5" id="KW-1185">Reference proteome</keyword>
<dbReference type="RefSeq" id="YP_009049701.1">
    <property type="nucleotide sequence ID" value="NC_024624.1"/>
</dbReference>
<geneLocation type="mitochondrion" evidence="1"/>
<gene>
    <name evidence="1" type="primary">orf110a</name>
    <name evidence="4" type="ORF">T459_18714</name>
    <name evidence="3" type="ORF">T459_25284</name>
</gene>
<dbReference type="KEGG" id="cann:19989027"/>
<dbReference type="EMBL" id="KJ865410">
    <property type="protein sequence ID" value="AIG90059.1"/>
    <property type="molecule type" value="Genomic_DNA"/>
</dbReference>
<dbReference type="EMBL" id="KJ865409">
    <property type="protein sequence ID" value="AIG89884.1"/>
    <property type="molecule type" value="Genomic_DNA"/>
</dbReference>
<dbReference type="Gramene" id="PHT70180">
    <property type="protein sequence ID" value="PHT70180"/>
    <property type="gene ID" value="T459_25284"/>
</dbReference>
<name>A0A075VUN1_CAPAN</name>
<reference evidence="2" key="3">
    <citation type="submission" date="2014-05" db="EMBL/GenBank/DDBJ databases">
        <title>Capsicum annuum strain Jeju mitochondrial DNA, complete genome.</title>
        <authorList>
            <person name="Jo Y.D."/>
            <person name="Choi Y."/>
            <person name="Kim D.-H."/>
            <person name="Kim B.-D."/>
            <person name="Kang B.-C."/>
        </authorList>
    </citation>
    <scope>NUCLEOTIDE SEQUENCE</scope>
</reference>
<evidence type="ECO:0000313" key="2">
    <source>
        <dbReference type="EMBL" id="AIG90059.1"/>
    </source>
</evidence>
<evidence type="ECO:0000313" key="1">
    <source>
        <dbReference type="EMBL" id="AIG89884.1"/>
    </source>
</evidence>
<protein>
    <submittedName>
        <fullName evidence="1">Uncharacterized protein</fullName>
    </submittedName>
</protein>
<accession>A0A1U8QDI7</accession>
<dbReference type="GeneID" id="19989027"/>
<reference evidence="3" key="2">
    <citation type="journal article" date="2014" name="Nat. Genet.">
        <title>Genome sequence of the hot pepper provides insights into the evolution of pungency in Capsicum species.</title>
        <authorList>
            <person name="Kim S."/>
            <person name="Park M."/>
            <person name="Yeom S.I."/>
            <person name="Kim Y.M."/>
            <person name="Lee J.M."/>
            <person name="Lee H.A."/>
            <person name="Seo E."/>
            <person name="Choi J."/>
            <person name="Cheong K."/>
            <person name="Kim K.T."/>
            <person name="Jung K."/>
            <person name="Lee G.W."/>
            <person name="Oh S.K."/>
            <person name="Bae C."/>
            <person name="Kim S.B."/>
            <person name="Lee H.Y."/>
            <person name="Kim S.Y."/>
            <person name="Kim M.S."/>
            <person name="Kang B.C."/>
            <person name="Jo Y.D."/>
            <person name="Yang H.B."/>
            <person name="Jeong H.J."/>
            <person name="Kang W.H."/>
            <person name="Kwon J.K."/>
            <person name="Shin C."/>
            <person name="Lim J.Y."/>
            <person name="Park J.H."/>
            <person name="Huh J.H."/>
            <person name="Kim J.S."/>
            <person name="Kim B.D."/>
            <person name="Cohen O."/>
            <person name="Paran I."/>
            <person name="Suh M.C."/>
            <person name="Lee S.B."/>
            <person name="Kim Y.K."/>
            <person name="Shin Y."/>
            <person name="Noh S.J."/>
            <person name="Park J."/>
            <person name="Seo Y.S."/>
            <person name="Kwon S.Y."/>
            <person name="Kim H.A."/>
            <person name="Park J.M."/>
            <person name="Kim H.J."/>
            <person name="Choi S.B."/>
            <person name="Bosland P.W."/>
            <person name="Reeves G."/>
            <person name="Jo S.H."/>
            <person name="Lee B.W."/>
            <person name="Cho H.T."/>
            <person name="Choi H.S."/>
            <person name="Lee M.S."/>
            <person name="Yu Y."/>
            <person name="Do Choi Y."/>
            <person name="Park B.S."/>
            <person name="van Deynze A."/>
            <person name="Ashrafi H."/>
            <person name="Hill T."/>
            <person name="Kim W.T."/>
            <person name="Pai H.S."/>
            <person name="Ahn H.K."/>
            <person name="Yeam I."/>
            <person name="Giovannoni J.J."/>
            <person name="Rose J.K."/>
            <person name="Sorensen I."/>
            <person name="Lee S.J."/>
            <person name="Kim R.W."/>
            <person name="Choi I.Y."/>
            <person name="Choi B.S."/>
            <person name="Lim J.S."/>
            <person name="Lee Y.H."/>
            <person name="Choi D."/>
        </authorList>
    </citation>
    <scope>NUCLEOTIDE SEQUENCE [LARGE SCALE GENOMIC DNA]</scope>
</reference>
<evidence type="ECO:0000313" key="5">
    <source>
        <dbReference type="Proteomes" id="UP000222542"/>
    </source>
</evidence>
<reference evidence="1" key="1">
    <citation type="journal article" date="2014" name="BMC Genomics">
        <title>Extensive structural variations between mitochondrial genomes of CMS and normal peppers (Capsicum annuum L.) revealed by complete nucleotide sequencing.</title>
        <authorList>
            <person name="Jo Y.D."/>
            <person name="Choi Y."/>
            <person name="Kim D.H."/>
            <person name="Kim B.D."/>
            <person name="Kang B.C."/>
        </authorList>
    </citation>
    <scope>NUCLEOTIDE SEQUENCE</scope>
</reference>
<dbReference type="Gramene" id="PHT75192">
    <property type="protein sequence ID" value="PHT75192"/>
    <property type="gene ID" value="T459_18714"/>
</dbReference>
<evidence type="ECO:0000313" key="4">
    <source>
        <dbReference type="EMBL" id="PHT75192.1"/>
    </source>
</evidence>
<dbReference type="AlphaFoldDB" id="A0A075VUN1"/>
<organism evidence="1">
    <name type="scientific">Capsicum annuum</name>
    <name type="common">Capsicum pepper</name>
    <dbReference type="NCBI Taxonomy" id="4072"/>
    <lineage>
        <taxon>Eukaryota</taxon>
        <taxon>Viridiplantae</taxon>
        <taxon>Streptophyta</taxon>
        <taxon>Embryophyta</taxon>
        <taxon>Tracheophyta</taxon>
        <taxon>Spermatophyta</taxon>
        <taxon>Magnoliopsida</taxon>
        <taxon>eudicotyledons</taxon>
        <taxon>Gunneridae</taxon>
        <taxon>Pentapetalae</taxon>
        <taxon>asterids</taxon>
        <taxon>lamiids</taxon>
        <taxon>Solanales</taxon>
        <taxon>Solanaceae</taxon>
        <taxon>Solanoideae</taxon>
        <taxon>Capsiceae</taxon>
        <taxon>Capsicum</taxon>
    </lineage>
</organism>
<keyword evidence="1" id="KW-0496">Mitochondrion</keyword>